<feature type="compositionally biased region" description="Basic and acidic residues" evidence="1">
    <location>
        <begin position="25"/>
        <end position="34"/>
    </location>
</feature>
<protein>
    <submittedName>
        <fullName evidence="2">Uncharacterized protein</fullName>
    </submittedName>
</protein>
<reference evidence="2 3" key="1">
    <citation type="submission" date="2014-09" db="EMBL/GenBank/DDBJ databases">
        <authorList>
            <person name="Regsiter A."/>
        </authorList>
    </citation>
    <scope>NUCLEOTIDE SEQUENCE [LARGE SCALE GENOMIC DNA]</scope>
</reference>
<proteinExistence type="predicted"/>
<name>A0A0U4YI42_XANCI</name>
<dbReference type="EMBL" id="CCXZ01000057">
    <property type="protein sequence ID" value="CEG14908.1"/>
    <property type="molecule type" value="Genomic_DNA"/>
</dbReference>
<dbReference type="AlphaFoldDB" id="A0A0U4YI42"/>
<comment type="caution">
    <text evidence="2">The sequence shown here is derived from an EMBL/GenBank/DDBJ whole genome shotgun (WGS) entry which is preliminary data.</text>
</comment>
<evidence type="ECO:0000256" key="1">
    <source>
        <dbReference type="SAM" id="MobiDB-lite"/>
    </source>
</evidence>
<dbReference type="Proteomes" id="UP000052230">
    <property type="component" value="Unassembled WGS sequence"/>
</dbReference>
<feature type="region of interest" description="Disordered" evidence="1">
    <location>
        <begin position="1"/>
        <end position="63"/>
    </location>
</feature>
<organism evidence="2 3">
    <name type="scientific">Xanthomonas citri pv. citri</name>
    <dbReference type="NCBI Taxonomy" id="611301"/>
    <lineage>
        <taxon>Bacteria</taxon>
        <taxon>Pseudomonadati</taxon>
        <taxon>Pseudomonadota</taxon>
        <taxon>Gammaproteobacteria</taxon>
        <taxon>Lysobacterales</taxon>
        <taxon>Lysobacteraceae</taxon>
        <taxon>Xanthomonas</taxon>
    </lineage>
</organism>
<evidence type="ECO:0000313" key="3">
    <source>
        <dbReference type="Proteomes" id="UP000052230"/>
    </source>
</evidence>
<gene>
    <name evidence="2" type="ORF">XAC3562_150010</name>
</gene>
<keyword evidence="3" id="KW-1185">Reference proteome</keyword>
<evidence type="ECO:0000313" key="2">
    <source>
        <dbReference type="EMBL" id="CEG14908.1"/>
    </source>
</evidence>
<feature type="compositionally biased region" description="Polar residues" evidence="1">
    <location>
        <begin position="8"/>
        <end position="20"/>
    </location>
</feature>
<accession>A0A0U4YI42</accession>
<sequence length="63" mass="6651">MEVAGIAGTSTPSPATSNYQLGEAGNRESDDRTMLHVRFSNPTSRPKRPKAGSFTLPAFSASP</sequence>